<evidence type="ECO:0000256" key="2">
    <source>
        <dbReference type="ARBA" id="ARBA00022475"/>
    </source>
</evidence>
<evidence type="ECO:0008006" key="11">
    <source>
        <dbReference type="Google" id="ProtNLM"/>
    </source>
</evidence>
<name>A0A1G2QIK0_9BACT</name>
<dbReference type="STRING" id="1802439.A2589_02745"/>
<feature type="transmembrane region" description="Helical" evidence="8">
    <location>
        <begin position="254"/>
        <end position="277"/>
    </location>
</feature>
<evidence type="ECO:0000256" key="4">
    <source>
        <dbReference type="ARBA" id="ARBA00022960"/>
    </source>
</evidence>
<dbReference type="InterPro" id="IPR004268">
    <property type="entry name" value="MurJ"/>
</dbReference>
<keyword evidence="5" id="KW-0573">Peptidoglycan synthesis</keyword>
<evidence type="ECO:0000256" key="7">
    <source>
        <dbReference type="ARBA" id="ARBA00023136"/>
    </source>
</evidence>
<feature type="transmembrane region" description="Helical" evidence="8">
    <location>
        <begin position="168"/>
        <end position="190"/>
    </location>
</feature>
<evidence type="ECO:0000256" key="8">
    <source>
        <dbReference type="SAM" id="Phobius"/>
    </source>
</evidence>
<dbReference type="PANTHER" id="PTHR47019">
    <property type="entry name" value="LIPID II FLIPPASE MURJ"/>
    <property type="match status" value="1"/>
</dbReference>
<evidence type="ECO:0000256" key="1">
    <source>
        <dbReference type="ARBA" id="ARBA00004651"/>
    </source>
</evidence>
<keyword evidence="4" id="KW-0133">Cell shape</keyword>
<dbReference type="GO" id="GO:0009252">
    <property type="term" value="P:peptidoglycan biosynthetic process"/>
    <property type="evidence" value="ECO:0007669"/>
    <property type="project" value="UniProtKB-KW"/>
</dbReference>
<evidence type="ECO:0000313" key="9">
    <source>
        <dbReference type="EMBL" id="OHA59929.1"/>
    </source>
</evidence>
<keyword evidence="7 8" id="KW-0472">Membrane</keyword>
<dbReference type="GO" id="GO:0034204">
    <property type="term" value="P:lipid translocation"/>
    <property type="evidence" value="ECO:0007669"/>
    <property type="project" value="TreeGrafter"/>
</dbReference>
<dbReference type="EMBL" id="MHTK01000004">
    <property type="protein sequence ID" value="OHA59929.1"/>
    <property type="molecule type" value="Genomic_DNA"/>
</dbReference>
<proteinExistence type="predicted"/>
<dbReference type="AlphaFoldDB" id="A0A1G2QIK0"/>
<feature type="transmembrane region" description="Helical" evidence="8">
    <location>
        <begin position="138"/>
        <end position="161"/>
    </location>
</feature>
<comment type="subcellular location">
    <subcellularLocation>
        <location evidence="1">Cell membrane</location>
        <topology evidence="1">Multi-pass membrane protein</topology>
    </subcellularLocation>
</comment>
<dbReference type="PANTHER" id="PTHR47019:SF1">
    <property type="entry name" value="LIPID II FLIPPASE MURJ"/>
    <property type="match status" value="1"/>
</dbReference>
<feature type="transmembrane region" description="Helical" evidence="8">
    <location>
        <begin position="480"/>
        <end position="500"/>
    </location>
</feature>
<reference evidence="9 10" key="1">
    <citation type="journal article" date="2016" name="Nat. Commun.">
        <title>Thousands of microbial genomes shed light on interconnected biogeochemical processes in an aquifer system.</title>
        <authorList>
            <person name="Anantharaman K."/>
            <person name="Brown C.T."/>
            <person name="Hug L.A."/>
            <person name="Sharon I."/>
            <person name="Castelle C.J."/>
            <person name="Probst A.J."/>
            <person name="Thomas B.C."/>
            <person name="Singh A."/>
            <person name="Wilkins M.J."/>
            <person name="Karaoz U."/>
            <person name="Brodie E.L."/>
            <person name="Williams K.H."/>
            <person name="Hubbard S.S."/>
            <person name="Banfield J.F."/>
        </authorList>
    </citation>
    <scope>NUCLEOTIDE SEQUENCE [LARGE SCALE GENOMIC DNA]</scope>
</reference>
<dbReference type="GO" id="GO:0008360">
    <property type="term" value="P:regulation of cell shape"/>
    <property type="evidence" value="ECO:0007669"/>
    <property type="project" value="UniProtKB-KW"/>
</dbReference>
<feature type="transmembrane region" description="Helical" evidence="8">
    <location>
        <begin position="324"/>
        <end position="346"/>
    </location>
</feature>
<feature type="transmembrane region" description="Helical" evidence="8">
    <location>
        <begin position="358"/>
        <end position="379"/>
    </location>
</feature>
<feature type="transmembrane region" description="Helical" evidence="8">
    <location>
        <begin position="434"/>
        <end position="459"/>
    </location>
</feature>
<dbReference type="GO" id="GO:0005886">
    <property type="term" value="C:plasma membrane"/>
    <property type="evidence" value="ECO:0007669"/>
    <property type="project" value="UniProtKB-SubCell"/>
</dbReference>
<keyword evidence="3 8" id="KW-0812">Transmembrane</keyword>
<keyword evidence="6 8" id="KW-1133">Transmembrane helix</keyword>
<accession>A0A1G2QIK0</accession>
<dbReference type="Proteomes" id="UP000177838">
    <property type="component" value="Unassembled WGS sequence"/>
</dbReference>
<dbReference type="PRINTS" id="PR01806">
    <property type="entry name" value="VIRFACTRMVIN"/>
</dbReference>
<evidence type="ECO:0000256" key="3">
    <source>
        <dbReference type="ARBA" id="ARBA00022692"/>
    </source>
</evidence>
<dbReference type="InterPro" id="IPR051050">
    <property type="entry name" value="Lipid_II_flippase_MurJ/MviN"/>
</dbReference>
<feature type="transmembrane region" description="Helical" evidence="8">
    <location>
        <begin position="196"/>
        <end position="218"/>
    </location>
</feature>
<evidence type="ECO:0000256" key="6">
    <source>
        <dbReference type="ARBA" id="ARBA00022989"/>
    </source>
</evidence>
<evidence type="ECO:0000313" key="10">
    <source>
        <dbReference type="Proteomes" id="UP000177838"/>
    </source>
</evidence>
<feature type="transmembrane region" description="Helical" evidence="8">
    <location>
        <begin position="63"/>
        <end position="82"/>
    </location>
</feature>
<keyword evidence="2" id="KW-1003">Cell membrane</keyword>
<feature type="transmembrane region" description="Helical" evidence="8">
    <location>
        <begin position="391"/>
        <end position="414"/>
    </location>
</feature>
<protein>
    <recommendedName>
        <fullName evidence="11">Lipid II flippase MurJ</fullName>
    </recommendedName>
</protein>
<dbReference type="GO" id="GO:0015648">
    <property type="term" value="F:lipid-linked peptidoglycan transporter activity"/>
    <property type="evidence" value="ECO:0007669"/>
    <property type="project" value="TreeGrafter"/>
</dbReference>
<feature type="transmembrane region" description="Helical" evidence="8">
    <location>
        <begin position="15"/>
        <end position="33"/>
    </location>
</feature>
<feature type="transmembrane region" description="Helical" evidence="8">
    <location>
        <begin position="506"/>
        <end position="530"/>
    </location>
</feature>
<dbReference type="Pfam" id="PF03023">
    <property type="entry name" value="MurJ"/>
    <property type="match status" value="1"/>
</dbReference>
<organism evidence="9 10">
    <name type="scientific">Candidatus Vogelbacteria bacterium RIFOXYD1_FULL_46_19</name>
    <dbReference type="NCBI Taxonomy" id="1802439"/>
    <lineage>
        <taxon>Bacteria</taxon>
        <taxon>Candidatus Vogeliibacteriota</taxon>
    </lineage>
</organism>
<feature type="transmembrane region" description="Helical" evidence="8">
    <location>
        <begin position="94"/>
        <end position="118"/>
    </location>
</feature>
<gene>
    <name evidence="9" type="ORF">A2589_02745</name>
</gene>
<sequence length="558" mass="61313">MVDRFFKLFYKEWGGLHQAAFLLGSFSLLAQILSLLRDRLLAGTFGAGLELDIYYTAFRIPDLMYVSLASFVSVTVLIPFIIREQRDGGREAAVIFLSGLFTVFCVLMIVVSVILYILMPLLSPLLAPGFSASALAELTTLSRILLLSPFLLGISNLLGSVTQTYKKFFAYTLSPVFYNVGIIIGIIAFYPQWGLVGLVFGVVLGAALHLAIQIPSVYQLGLVPRLRLSIDWRSIKEVFSISLPRTLTLATYQISLALLVALGSLMAVGSITIFNLAFNLQSVPLIVVGVSYSVAAFPTLAVLFSKGQQAEFVGKIETAIRHILFWSLPALVLFVVLRAHIVRVVLGAGNFSWSDTRLVAAALALFIVSVAAQGLVQLFVRAYYASNETKLPLLVNAGSSIFIMAAAVVLVRLFNQVDLFRYFIESLLRVEDLSGSSILMLPLAFSLGLIVNMSAYWILFQRRFGRFKPYLYQSCFRSGAAAIVAGFIAYRFLAVLAPWLNLETYWGIFAHGLLAGLAGVVGGVALLWFLKSVELLEVIRAGSSKLWPQPIRVDQEEL</sequence>
<feature type="transmembrane region" description="Helical" evidence="8">
    <location>
        <begin position="283"/>
        <end position="304"/>
    </location>
</feature>
<comment type="caution">
    <text evidence="9">The sequence shown here is derived from an EMBL/GenBank/DDBJ whole genome shotgun (WGS) entry which is preliminary data.</text>
</comment>
<evidence type="ECO:0000256" key="5">
    <source>
        <dbReference type="ARBA" id="ARBA00022984"/>
    </source>
</evidence>